<dbReference type="InterPro" id="IPR038063">
    <property type="entry name" value="Transpep_catalytic_dom"/>
</dbReference>
<dbReference type="AlphaFoldDB" id="A0A2U8DV94"/>
<dbReference type="InterPro" id="IPR005490">
    <property type="entry name" value="LD_TPept_cat_dom"/>
</dbReference>
<evidence type="ECO:0000256" key="5">
    <source>
        <dbReference type="ARBA" id="ARBA00023316"/>
    </source>
</evidence>
<dbReference type="PANTHER" id="PTHR36699">
    <property type="entry name" value="LD-TRANSPEPTIDASE"/>
    <property type="match status" value="1"/>
</dbReference>
<keyword evidence="3 6" id="KW-0133">Cell shape</keyword>
<dbReference type="Gene3D" id="2.40.440.10">
    <property type="entry name" value="L,D-transpeptidase catalytic domain-like"/>
    <property type="match status" value="1"/>
</dbReference>
<protein>
    <recommendedName>
        <fullName evidence="7">L,D-TPase catalytic domain-containing protein</fullName>
    </recommendedName>
</protein>
<keyword evidence="4 6" id="KW-0573">Peptidoglycan synthesis</keyword>
<evidence type="ECO:0000256" key="1">
    <source>
        <dbReference type="ARBA" id="ARBA00004752"/>
    </source>
</evidence>
<dbReference type="PANTHER" id="PTHR36699:SF1">
    <property type="entry name" value="L,D-TRANSPEPTIDASE YAFK-RELATED"/>
    <property type="match status" value="1"/>
</dbReference>
<dbReference type="UniPathway" id="UPA00219"/>
<reference evidence="9" key="1">
    <citation type="submission" date="2017-04" db="EMBL/GenBank/DDBJ databases">
        <authorList>
            <person name="Song Y."/>
            <person name="Cho B.-K."/>
        </authorList>
    </citation>
    <scope>NUCLEOTIDE SEQUENCE [LARGE SCALE GENOMIC DNA]</scope>
    <source>
        <strain evidence="9">SL1</strain>
    </source>
</reference>
<evidence type="ECO:0000256" key="2">
    <source>
        <dbReference type="ARBA" id="ARBA00022679"/>
    </source>
</evidence>
<dbReference type="Proteomes" id="UP000244910">
    <property type="component" value="Chromosome"/>
</dbReference>
<dbReference type="GO" id="GO:0071555">
    <property type="term" value="P:cell wall organization"/>
    <property type="evidence" value="ECO:0007669"/>
    <property type="project" value="UniProtKB-UniRule"/>
</dbReference>
<dbReference type="Pfam" id="PF03734">
    <property type="entry name" value="YkuD"/>
    <property type="match status" value="1"/>
</dbReference>
<evidence type="ECO:0000259" key="7">
    <source>
        <dbReference type="PROSITE" id="PS52029"/>
    </source>
</evidence>
<evidence type="ECO:0000313" key="9">
    <source>
        <dbReference type="Proteomes" id="UP000244910"/>
    </source>
</evidence>
<sequence>MKNHYKKFPLVFLIFGIFLIVLISGISIKKYIKTKEADNSKQVSVKKSADSTKENEKLFFNKQEAVSEKASIKVYKKRRVLELYSSDKLVGRFKIGLGRSPEGYKEKEGDNKTPEGSYYICYRNGNTKYTYFIGISYPNIEDAKRGLQKGLINEATYKKIERAVNDKRQPPWNTALGGEVGLHGGGNKYDWSYGCIALTDEDINILKQYAPNGTTIEIYK</sequence>
<keyword evidence="2" id="KW-0808">Transferase</keyword>
<dbReference type="EMBL" id="CP020953">
    <property type="protein sequence ID" value="AWI06539.1"/>
    <property type="molecule type" value="Genomic_DNA"/>
</dbReference>
<keyword evidence="5 6" id="KW-0961">Cell wall biogenesis/degradation</keyword>
<gene>
    <name evidence="8" type="ORF">B9W14_19245</name>
</gene>
<keyword evidence="9" id="KW-1185">Reference proteome</keyword>
<name>A0A2U8DV94_9CLOT</name>
<dbReference type="GO" id="GO:0016740">
    <property type="term" value="F:transferase activity"/>
    <property type="evidence" value="ECO:0007669"/>
    <property type="project" value="UniProtKB-KW"/>
</dbReference>
<dbReference type="PROSITE" id="PS52029">
    <property type="entry name" value="LD_TPASE"/>
    <property type="match status" value="1"/>
</dbReference>
<dbReference type="RefSeq" id="WP_032075437.1">
    <property type="nucleotide sequence ID" value="NZ_CP020953.1"/>
</dbReference>
<evidence type="ECO:0000313" key="8">
    <source>
        <dbReference type="EMBL" id="AWI06539.1"/>
    </source>
</evidence>
<dbReference type="CDD" id="cd16913">
    <property type="entry name" value="YkuD_like"/>
    <property type="match status" value="1"/>
</dbReference>
<dbReference type="GO" id="GO:0008360">
    <property type="term" value="P:regulation of cell shape"/>
    <property type="evidence" value="ECO:0007669"/>
    <property type="project" value="UniProtKB-UniRule"/>
</dbReference>
<feature type="active site" description="Nucleophile" evidence="6">
    <location>
        <position position="195"/>
    </location>
</feature>
<feature type="domain" description="L,D-TPase catalytic" evidence="7">
    <location>
        <begin position="70"/>
        <end position="219"/>
    </location>
</feature>
<feature type="active site" description="Proton donor/acceptor" evidence="6">
    <location>
        <position position="183"/>
    </location>
</feature>
<evidence type="ECO:0000256" key="6">
    <source>
        <dbReference type="PROSITE-ProRule" id="PRU01373"/>
    </source>
</evidence>
<comment type="pathway">
    <text evidence="1 6">Cell wall biogenesis; peptidoglycan biosynthesis.</text>
</comment>
<dbReference type="GO" id="GO:0009252">
    <property type="term" value="P:peptidoglycan biosynthetic process"/>
    <property type="evidence" value="ECO:0007669"/>
    <property type="project" value="UniProtKB-UniPathway"/>
</dbReference>
<organism evidence="8 9">
    <name type="scientific">Clostridium drakei</name>
    <dbReference type="NCBI Taxonomy" id="332101"/>
    <lineage>
        <taxon>Bacteria</taxon>
        <taxon>Bacillati</taxon>
        <taxon>Bacillota</taxon>
        <taxon>Clostridia</taxon>
        <taxon>Eubacteriales</taxon>
        <taxon>Clostridiaceae</taxon>
        <taxon>Clostridium</taxon>
    </lineage>
</organism>
<dbReference type="KEGG" id="cdrk:B9W14_19245"/>
<evidence type="ECO:0000256" key="3">
    <source>
        <dbReference type="ARBA" id="ARBA00022960"/>
    </source>
</evidence>
<evidence type="ECO:0000256" key="4">
    <source>
        <dbReference type="ARBA" id="ARBA00022984"/>
    </source>
</evidence>
<accession>A0A2U8DV94</accession>
<proteinExistence type="predicted"/>
<dbReference type="SUPFAM" id="SSF141523">
    <property type="entry name" value="L,D-transpeptidase catalytic domain-like"/>
    <property type="match status" value="1"/>
</dbReference>
<dbReference type="OrthoDB" id="9809748at2"/>